<gene>
    <name evidence="2" type="ORF">ST44_03595</name>
</gene>
<evidence type="ECO:0000313" key="2">
    <source>
        <dbReference type="EMBL" id="KIP63358.1"/>
    </source>
</evidence>
<dbReference type="Proteomes" id="UP000032046">
    <property type="component" value="Unassembled WGS sequence"/>
</dbReference>
<evidence type="ECO:0000313" key="3">
    <source>
        <dbReference type="Proteomes" id="UP000032046"/>
    </source>
</evidence>
<accession>A0A0D0IVH0</accession>
<evidence type="ECO:0000256" key="1">
    <source>
        <dbReference type="SAM" id="Phobius"/>
    </source>
</evidence>
<organism evidence="2 3">
    <name type="scientific">Prevotella pectinovora</name>
    <dbReference type="NCBI Taxonomy" id="1602169"/>
    <lineage>
        <taxon>Bacteria</taxon>
        <taxon>Pseudomonadati</taxon>
        <taxon>Bacteroidota</taxon>
        <taxon>Bacteroidia</taxon>
        <taxon>Bacteroidales</taxon>
        <taxon>Prevotellaceae</taxon>
        <taxon>Prevotella</taxon>
    </lineage>
</organism>
<sequence length="84" mass="9410">MTKRLQQMRNGSKTEGTNVNAKTFCYHKKLAYLCSTETSTVCTKMEAHQNKKTMTESEKERWQLIGVIATAVGTAIASYFAGKK</sequence>
<feature type="transmembrane region" description="Helical" evidence="1">
    <location>
        <begin position="62"/>
        <end position="81"/>
    </location>
</feature>
<name>A0A0D0IVH0_9BACT</name>
<proteinExistence type="predicted"/>
<dbReference type="EMBL" id="JXQK01000043">
    <property type="protein sequence ID" value="KIP63358.1"/>
    <property type="molecule type" value="Genomic_DNA"/>
</dbReference>
<comment type="caution">
    <text evidence="2">The sequence shown here is derived from an EMBL/GenBank/DDBJ whole genome shotgun (WGS) entry which is preliminary data.</text>
</comment>
<reference evidence="2 3" key="1">
    <citation type="submission" date="2015-01" db="EMBL/GenBank/DDBJ databases">
        <title>Comparative genomics of non-oral Prevotella species.</title>
        <authorList>
            <person name="Accetto T."/>
            <person name="Nograsek B."/>
            <person name="Avgustin G."/>
        </authorList>
    </citation>
    <scope>NUCLEOTIDE SEQUENCE [LARGE SCALE GENOMIC DNA]</scope>
    <source>
        <strain evidence="2 3">P5-119</strain>
    </source>
</reference>
<protein>
    <submittedName>
        <fullName evidence="2">Uncharacterized protein</fullName>
    </submittedName>
</protein>
<keyword evidence="1" id="KW-0812">Transmembrane</keyword>
<keyword evidence="3" id="KW-1185">Reference proteome</keyword>
<dbReference type="RefSeq" id="WP_042518167.1">
    <property type="nucleotide sequence ID" value="NZ_JXQK01000043.1"/>
</dbReference>
<dbReference type="AlphaFoldDB" id="A0A0D0IVH0"/>
<keyword evidence="1" id="KW-0472">Membrane</keyword>
<keyword evidence="1" id="KW-1133">Transmembrane helix</keyword>